<dbReference type="EMBL" id="PJQY01004013">
    <property type="protein sequence ID" value="PQM32557.1"/>
    <property type="molecule type" value="Genomic_DNA"/>
</dbReference>
<protein>
    <submittedName>
        <fullName evidence="2">DNA topoisomerase 6 subunit A</fullName>
    </submittedName>
</protein>
<organism evidence="2 3">
    <name type="scientific">Prunus yedoensis var. nudiflora</name>
    <dbReference type="NCBI Taxonomy" id="2094558"/>
    <lineage>
        <taxon>Eukaryota</taxon>
        <taxon>Viridiplantae</taxon>
        <taxon>Streptophyta</taxon>
        <taxon>Embryophyta</taxon>
        <taxon>Tracheophyta</taxon>
        <taxon>Spermatophyta</taxon>
        <taxon>Magnoliopsida</taxon>
        <taxon>eudicotyledons</taxon>
        <taxon>Gunneridae</taxon>
        <taxon>Pentapetalae</taxon>
        <taxon>rosids</taxon>
        <taxon>fabids</taxon>
        <taxon>Rosales</taxon>
        <taxon>Rosaceae</taxon>
        <taxon>Amygdaloideae</taxon>
        <taxon>Amygdaleae</taxon>
        <taxon>Prunus</taxon>
    </lineage>
</organism>
<dbReference type="Gene3D" id="3.40.1360.10">
    <property type="match status" value="1"/>
</dbReference>
<gene>
    <name evidence="2" type="ORF">Pyn_12186</name>
</gene>
<evidence type="ECO:0000259" key="1">
    <source>
        <dbReference type="Pfam" id="PF21180"/>
    </source>
</evidence>
<feature type="domain" description="Topoisomerase 6 subunit A/Spo11 TOPRIM" evidence="1">
    <location>
        <begin position="2"/>
        <end position="60"/>
    </location>
</feature>
<dbReference type="Pfam" id="PF21180">
    <property type="entry name" value="TOP6A-Spo11_Toprim"/>
    <property type="match status" value="1"/>
</dbReference>
<proteinExistence type="predicted"/>
<dbReference type="GO" id="GO:0000706">
    <property type="term" value="P:meiotic DNA double-strand break processing"/>
    <property type="evidence" value="ECO:0007669"/>
    <property type="project" value="TreeGrafter"/>
</dbReference>
<sequence length="66" mass="8059">MSEADLELAQHLLEEDFVKEKPEWVMELTTMVNTRRKEEIEALSSIAFYFFPRDYFPQKMTRQDWI</sequence>
<dbReference type="AlphaFoldDB" id="A0A314U582"/>
<dbReference type="GO" id="GO:0003677">
    <property type="term" value="F:DNA binding"/>
    <property type="evidence" value="ECO:0007669"/>
    <property type="project" value="InterPro"/>
</dbReference>
<name>A0A314U582_PRUYE</name>
<dbReference type="InterPro" id="IPR034136">
    <property type="entry name" value="TOPRIM_Topo6A/Spo11"/>
</dbReference>
<dbReference type="SUPFAM" id="SSF56726">
    <property type="entry name" value="DNA topoisomerase IV, alpha subunit"/>
    <property type="match status" value="1"/>
</dbReference>
<evidence type="ECO:0000313" key="2">
    <source>
        <dbReference type="EMBL" id="PQM32557.1"/>
    </source>
</evidence>
<dbReference type="STRING" id="2094558.A0A314U582"/>
<keyword evidence="2" id="KW-0413">Isomerase</keyword>
<dbReference type="GO" id="GO:0003918">
    <property type="term" value="F:DNA topoisomerase type II (double strand cut, ATP-hydrolyzing) activity"/>
    <property type="evidence" value="ECO:0007669"/>
    <property type="project" value="InterPro"/>
</dbReference>
<dbReference type="InterPro" id="IPR002815">
    <property type="entry name" value="Spo11/TopoVI_A"/>
</dbReference>
<dbReference type="OrthoDB" id="5377392at2759"/>
<dbReference type="PANTHER" id="PTHR10848:SF0">
    <property type="entry name" value="MEIOTIC RECOMBINATION PROTEIN SPO11"/>
    <property type="match status" value="1"/>
</dbReference>
<dbReference type="InterPro" id="IPR036078">
    <property type="entry name" value="Spo11/TopoVI_A_sf"/>
</dbReference>
<reference evidence="2 3" key="1">
    <citation type="submission" date="2018-02" db="EMBL/GenBank/DDBJ databases">
        <title>Draft genome of wild Prunus yedoensis var. nudiflora.</title>
        <authorList>
            <person name="Baek S."/>
            <person name="Kim J.-H."/>
            <person name="Choi K."/>
            <person name="Kim G.-B."/>
            <person name="Cho A."/>
            <person name="Jang H."/>
            <person name="Shin C.-H."/>
            <person name="Yu H.-J."/>
            <person name="Mun J.-H."/>
        </authorList>
    </citation>
    <scope>NUCLEOTIDE SEQUENCE [LARGE SCALE GENOMIC DNA]</scope>
    <source>
        <strain evidence="3">cv. Jeju island</strain>
        <tissue evidence="2">Leaf</tissue>
    </source>
</reference>
<comment type="caution">
    <text evidence="2">The sequence shown here is derived from an EMBL/GenBank/DDBJ whole genome shotgun (WGS) entry which is preliminary data.</text>
</comment>
<dbReference type="GO" id="GO:0042138">
    <property type="term" value="P:meiotic DNA double-strand break formation"/>
    <property type="evidence" value="ECO:0007669"/>
    <property type="project" value="TreeGrafter"/>
</dbReference>
<dbReference type="GO" id="GO:0007131">
    <property type="term" value="P:reciprocal meiotic recombination"/>
    <property type="evidence" value="ECO:0007669"/>
    <property type="project" value="TreeGrafter"/>
</dbReference>
<accession>A0A314U582</accession>
<dbReference type="GO" id="GO:0000228">
    <property type="term" value="C:nuclear chromosome"/>
    <property type="evidence" value="ECO:0007669"/>
    <property type="project" value="TreeGrafter"/>
</dbReference>
<dbReference type="Proteomes" id="UP000250321">
    <property type="component" value="Unassembled WGS sequence"/>
</dbReference>
<keyword evidence="3" id="KW-1185">Reference proteome</keyword>
<evidence type="ECO:0000313" key="3">
    <source>
        <dbReference type="Proteomes" id="UP000250321"/>
    </source>
</evidence>
<dbReference type="PANTHER" id="PTHR10848">
    <property type="entry name" value="MEIOTIC RECOMBINATION PROTEIN SPO11"/>
    <property type="match status" value="1"/>
</dbReference>